<dbReference type="OrthoDB" id="7064973at2"/>
<protein>
    <submittedName>
        <fullName evidence="3">DUF4124 domain-containing protein</fullName>
    </submittedName>
</protein>
<reference evidence="3 4" key="1">
    <citation type="journal article" date="2010" name="Int. J. Syst. Evol. Microbiol.">
        <title>Thiohalobacter thiocyanaticus gen. nov., sp. nov., a moderately halophilic, sulfur-oxidizing gammaproteobacterium from hypersaline lakes, that utilizes thiocyanate.</title>
        <authorList>
            <person name="Sorokin D.Y."/>
            <person name="Kovaleva O.L."/>
            <person name="Tourova T.P."/>
            <person name="Muyzer G."/>
        </authorList>
    </citation>
    <scope>NUCLEOTIDE SEQUENCE [LARGE SCALE GENOMIC DNA]</scope>
    <source>
        <strain evidence="3 4">Hrh1</strain>
    </source>
</reference>
<dbReference type="AlphaFoldDB" id="A0A426QKD4"/>
<sequence length="226" mass="26453">MQRFTPTLNGHSIPGWLLLALMLALLPLQAESARLYKWVDEEGNVHYGDKVPPQHSKQERKVLNDQGVQVDTLEAAKTPEQIAEERRLEEIRREEERQKARQRAHDRMLLSTFTTEDDMIMTRDGKIAAIESVIGITRGRIDKLEQAIEEDTRRAANLERAGRAVPGDLDERIAGNRERIERYERFIESKQQEQEAIRRQFEADIRRFRELRSMQNKSPEEAVQRR</sequence>
<comment type="caution">
    <text evidence="3">The sequence shown here is derived from an EMBL/GenBank/DDBJ whole genome shotgun (WGS) entry which is preliminary data.</text>
</comment>
<feature type="coiled-coil region" evidence="1">
    <location>
        <begin position="141"/>
        <end position="200"/>
    </location>
</feature>
<feature type="domain" description="DUF4124" evidence="2">
    <location>
        <begin position="23"/>
        <end position="85"/>
    </location>
</feature>
<dbReference type="RefSeq" id="WP_125181516.1">
    <property type="nucleotide sequence ID" value="NZ_QZMU01000001.1"/>
</dbReference>
<dbReference type="Proteomes" id="UP000287798">
    <property type="component" value="Unassembled WGS sequence"/>
</dbReference>
<keyword evidence="1" id="KW-0175">Coiled coil</keyword>
<name>A0A426QKD4_9GAMM</name>
<gene>
    <name evidence="3" type="ORF">D6C00_09565</name>
</gene>
<dbReference type="Pfam" id="PF13511">
    <property type="entry name" value="DUF4124"/>
    <property type="match status" value="1"/>
</dbReference>
<organism evidence="3 4">
    <name type="scientific">Thiohalobacter thiocyanaticus</name>
    <dbReference type="NCBI Taxonomy" id="585455"/>
    <lineage>
        <taxon>Bacteria</taxon>
        <taxon>Pseudomonadati</taxon>
        <taxon>Pseudomonadota</taxon>
        <taxon>Gammaproteobacteria</taxon>
        <taxon>Thiohalobacterales</taxon>
        <taxon>Thiohalobacteraceae</taxon>
        <taxon>Thiohalobacter</taxon>
    </lineage>
</organism>
<accession>A0A426QKD4</accession>
<evidence type="ECO:0000313" key="4">
    <source>
        <dbReference type="Proteomes" id="UP000287798"/>
    </source>
</evidence>
<evidence type="ECO:0000313" key="3">
    <source>
        <dbReference type="EMBL" id="RRQ22176.1"/>
    </source>
</evidence>
<evidence type="ECO:0000259" key="2">
    <source>
        <dbReference type="Pfam" id="PF13511"/>
    </source>
</evidence>
<proteinExistence type="predicted"/>
<dbReference type="InterPro" id="IPR025392">
    <property type="entry name" value="DUF4124"/>
</dbReference>
<dbReference type="EMBL" id="QZMU01000001">
    <property type="protein sequence ID" value="RRQ22176.1"/>
    <property type="molecule type" value="Genomic_DNA"/>
</dbReference>
<keyword evidence="4" id="KW-1185">Reference proteome</keyword>
<evidence type="ECO:0000256" key="1">
    <source>
        <dbReference type="SAM" id="Coils"/>
    </source>
</evidence>